<dbReference type="PANTHER" id="PTHR34504:SF2">
    <property type="entry name" value="UPF0150 PROTEIN SSL0259"/>
    <property type="match status" value="1"/>
</dbReference>
<organism evidence="2 3">
    <name type="scientific">candidate division TA06 bacterium</name>
    <dbReference type="NCBI Taxonomy" id="2250710"/>
    <lineage>
        <taxon>Bacteria</taxon>
        <taxon>Bacteria division TA06</taxon>
    </lineage>
</organism>
<accession>A0A933IEY3</accession>
<evidence type="ECO:0000313" key="3">
    <source>
        <dbReference type="Proteomes" id="UP000736328"/>
    </source>
</evidence>
<dbReference type="Proteomes" id="UP000736328">
    <property type="component" value="Unassembled WGS sequence"/>
</dbReference>
<dbReference type="PANTHER" id="PTHR34504">
    <property type="entry name" value="ANTITOXIN HICB"/>
    <property type="match status" value="1"/>
</dbReference>
<dbReference type="InterPro" id="IPR031807">
    <property type="entry name" value="HicB-like"/>
</dbReference>
<evidence type="ECO:0000313" key="2">
    <source>
        <dbReference type="EMBL" id="MBI4727178.1"/>
    </source>
</evidence>
<dbReference type="EMBL" id="JACQXR010000107">
    <property type="protein sequence ID" value="MBI4727178.1"/>
    <property type="molecule type" value="Genomic_DNA"/>
</dbReference>
<evidence type="ECO:0000259" key="1">
    <source>
        <dbReference type="Pfam" id="PF15919"/>
    </source>
</evidence>
<comment type="caution">
    <text evidence="2">The sequence shown here is derived from an EMBL/GenBank/DDBJ whole genome shotgun (WGS) entry which is preliminary data.</text>
</comment>
<dbReference type="InterPro" id="IPR035069">
    <property type="entry name" value="TTHA1013/TTHA0281-like"/>
</dbReference>
<name>A0A933IEY3_UNCT6</name>
<protein>
    <submittedName>
        <fullName evidence="2">Type II toxin-antitoxin system HicB family antitoxin</fullName>
    </submittedName>
</protein>
<proteinExistence type="predicted"/>
<gene>
    <name evidence="2" type="ORF">HY768_08165</name>
</gene>
<feature type="domain" description="HicB-like antitoxin of toxin-antitoxin system" evidence="1">
    <location>
        <begin position="13"/>
        <end position="66"/>
    </location>
</feature>
<sequence length="78" mass="8823">MKLKIIITFEDGWYISSCPSLPGCHSQGRTTKEAFANIKDAIKGYIASYAKHNEPLPVQPFIEKQIEVKYDRIPAGIR</sequence>
<dbReference type="AlphaFoldDB" id="A0A933IEY3"/>
<reference evidence="2" key="1">
    <citation type="submission" date="2020-07" db="EMBL/GenBank/DDBJ databases">
        <title>Huge and variable diversity of episymbiotic CPR bacteria and DPANN archaea in groundwater ecosystems.</title>
        <authorList>
            <person name="He C.Y."/>
            <person name="Keren R."/>
            <person name="Whittaker M."/>
            <person name="Farag I.F."/>
            <person name="Doudna J."/>
            <person name="Cate J.H.D."/>
            <person name="Banfield J.F."/>
        </authorList>
    </citation>
    <scope>NUCLEOTIDE SEQUENCE</scope>
    <source>
        <strain evidence="2">NC_groundwater_1520_Pr4_B-0.1um_53_5</strain>
    </source>
</reference>
<dbReference type="Pfam" id="PF15919">
    <property type="entry name" value="HicB_lk_antitox"/>
    <property type="match status" value="1"/>
</dbReference>
<dbReference type="Gene3D" id="3.30.160.250">
    <property type="match status" value="1"/>
</dbReference>
<dbReference type="InterPro" id="IPR051404">
    <property type="entry name" value="TA_system_antitoxin"/>
</dbReference>
<dbReference type="SUPFAM" id="SSF143100">
    <property type="entry name" value="TTHA1013/TTHA0281-like"/>
    <property type="match status" value="1"/>
</dbReference>